<sequence length="399" mass="41408">MSPAVVAVALALLMGLQPVTTDLYLPALPRLTRAFEASTAQSQLTMSALILAFGMGQLFWGPVADRFGRRPVLLLSLSLYTAASLGATLAPALAWLVLWRTVQGAALAAAVVCARAMVRDLYEPSEGAHVMSKGMSGLGLIAIASPMLGGTLAATLGWRAPLGAVAAIGAIALLFVARQLPESLAHRNPQALRLKPLAAAVREVLGHRTFRAWSALVACTYGGLFAILALSSFVYIEVLGLTPGQYGVALASGSVAYLLGTFFCRRWLLRHGLDGAVRRGAGFSLAGGLSMAGLALAGVQEVWAVLLPQWLYAFGHGIHQPCGQAGAVGPFPRMAGVASALNGFVLASTAFVVGLWVGHAMDGTTRPLGLVLGVFGIATATVGWTLVQRHGVPARARTA</sequence>
<evidence type="ECO:0000256" key="8">
    <source>
        <dbReference type="RuleBase" id="RU365088"/>
    </source>
</evidence>
<dbReference type="NCBIfam" id="TIGR00710">
    <property type="entry name" value="efflux_Bcr_CflA"/>
    <property type="match status" value="1"/>
</dbReference>
<comment type="similarity">
    <text evidence="2 8">Belongs to the major facilitator superfamily. Bcr/CmlA family.</text>
</comment>
<gene>
    <name evidence="10" type="ORF">SM757_15175</name>
</gene>
<feature type="domain" description="Major facilitator superfamily (MFS) profile" evidence="9">
    <location>
        <begin position="3"/>
        <end position="391"/>
    </location>
</feature>
<dbReference type="Gene3D" id="1.20.1720.10">
    <property type="entry name" value="Multidrug resistance protein D"/>
    <property type="match status" value="1"/>
</dbReference>
<dbReference type="PANTHER" id="PTHR23502">
    <property type="entry name" value="MAJOR FACILITATOR SUPERFAMILY"/>
    <property type="match status" value="1"/>
</dbReference>
<evidence type="ECO:0000256" key="7">
    <source>
        <dbReference type="ARBA" id="ARBA00023136"/>
    </source>
</evidence>
<evidence type="ECO:0000256" key="6">
    <source>
        <dbReference type="ARBA" id="ARBA00022989"/>
    </source>
</evidence>
<comment type="caution">
    <text evidence="10">The sequence shown here is derived from an EMBL/GenBank/DDBJ whole genome shotgun (WGS) entry which is preliminary data.</text>
</comment>
<dbReference type="EMBL" id="JAXOJX010000023">
    <property type="protein sequence ID" value="MDZ5457919.1"/>
    <property type="molecule type" value="Genomic_DNA"/>
</dbReference>
<keyword evidence="7 8" id="KW-0472">Membrane</keyword>
<dbReference type="PANTHER" id="PTHR23502:SF132">
    <property type="entry name" value="POLYAMINE TRANSPORTER 2-RELATED"/>
    <property type="match status" value="1"/>
</dbReference>
<dbReference type="Pfam" id="PF07690">
    <property type="entry name" value="MFS_1"/>
    <property type="match status" value="1"/>
</dbReference>
<evidence type="ECO:0000259" key="9">
    <source>
        <dbReference type="PROSITE" id="PS50850"/>
    </source>
</evidence>
<reference evidence="10 11" key="1">
    <citation type="submission" date="2023-11" db="EMBL/GenBank/DDBJ databases">
        <title>Draft genome of Azohydromonas lata strain H1 (DSM1123), a polyhydroxyalkanoate producer.</title>
        <authorList>
            <person name="Traversa D."/>
            <person name="D'Addabbo P."/>
            <person name="Pazzani C."/>
            <person name="Manzari C."/>
            <person name="Chiara M."/>
            <person name="Scrascia M."/>
        </authorList>
    </citation>
    <scope>NUCLEOTIDE SEQUENCE [LARGE SCALE GENOMIC DNA]</scope>
    <source>
        <strain evidence="10 11">H1</strain>
    </source>
</reference>
<evidence type="ECO:0000256" key="2">
    <source>
        <dbReference type="ARBA" id="ARBA00006236"/>
    </source>
</evidence>
<keyword evidence="5 8" id="KW-0812">Transmembrane</keyword>
<evidence type="ECO:0000313" key="10">
    <source>
        <dbReference type="EMBL" id="MDZ5457919.1"/>
    </source>
</evidence>
<feature type="transmembrane region" description="Helical" evidence="8">
    <location>
        <begin position="334"/>
        <end position="356"/>
    </location>
</feature>
<keyword evidence="11" id="KW-1185">Reference proteome</keyword>
<evidence type="ECO:0000256" key="1">
    <source>
        <dbReference type="ARBA" id="ARBA00004651"/>
    </source>
</evidence>
<keyword evidence="8" id="KW-0997">Cell inner membrane</keyword>
<evidence type="ECO:0000256" key="3">
    <source>
        <dbReference type="ARBA" id="ARBA00022448"/>
    </source>
</evidence>
<name>A0ABU5IFL5_9BURK</name>
<dbReference type="InterPro" id="IPR011701">
    <property type="entry name" value="MFS"/>
</dbReference>
<evidence type="ECO:0000256" key="5">
    <source>
        <dbReference type="ARBA" id="ARBA00022692"/>
    </source>
</evidence>
<feature type="transmembrane region" description="Helical" evidence="8">
    <location>
        <begin position="368"/>
        <end position="387"/>
    </location>
</feature>
<feature type="transmembrane region" description="Helical" evidence="8">
    <location>
        <begin position="212"/>
        <end position="236"/>
    </location>
</feature>
<dbReference type="InterPro" id="IPR036259">
    <property type="entry name" value="MFS_trans_sf"/>
</dbReference>
<accession>A0ABU5IFL5</accession>
<feature type="transmembrane region" description="Helical" evidence="8">
    <location>
        <begin position="160"/>
        <end position="177"/>
    </location>
</feature>
<feature type="transmembrane region" description="Helical" evidence="8">
    <location>
        <begin position="72"/>
        <end position="98"/>
    </location>
</feature>
<comment type="caution">
    <text evidence="8">Lacks conserved residue(s) required for the propagation of feature annotation.</text>
</comment>
<feature type="transmembrane region" description="Helical" evidence="8">
    <location>
        <begin position="248"/>
        <end position="268"/>
    </location>
</feature>
<organism evidence="10 11">
    <name type="scientific">Azohydromonas lata</name>
    <dbReference type="NCBI Taxonomy" id="45677"/>
    <lineage>
        <taxon>Bacteria</taxon>
        <taxon>Pseudomonadati</taxon>
        <taxon>Pseudomonadota</taxon>
        <taxon>Betaproteobacteria</taxon>
        <taxon>Burkholderiales</taxon>
        <taxon>Sphaerotilaceae</taxon>
        <taxon>Azohydromonas</taxon>
    </lineage>
</organism>
<keyword evidence="3 8" id="KW-0813">Transport</keyword>
<keyword evidence="4" id="KW-1003">Cell membrane</keyword>
<protein>
    <recommendedName>
        <fullName evidence="8">Bcr/CflA family efflux transporter</fullName>
    </recommendedName>
</protein>
<dbReference type="SUPFAM" id="SSF103473">
    <property type="entry name" value="MFS general substrate transporter"/>
    <property type="match status" value="1"/>
</dbReference>
<evidence type="ECO:0000313" key="11">
    <source>
        <dbReference type="Proteomes" id="UP001293718"/>
    </source>
</evidence>
<dbReference type="InterPro" id="IPR004812">
    <property type="entry name" value="Efflux_drug-R_Bcr/CmlA"/>
</dbReference>
<dbReference type="RefSeq" id="WP_322466099.1">
    <property type="nucleotide sequence ID" value="NZ_JAXOJX010000023.1"/>
</dbReference>
<feature type="transmembrane region" description="Helical" evidence="8">
    <location>
        <begin position="42"/>
        <end position="60"/>
    </location>
</feature>
<dbReference type="InterPro" id="IPR020846">
    <property type="entry name" value="MFS_dom"/>
</dbReference>
<keyword evidence="6 8" id="KW-1133">Transmembrane helix</keyword>
<dbReference type="Proteomes" id="UP001293718">
    <property type="component" value="Unassembled WGS sequence"/>
</dbReference>
<dbReference type="CDD" id="cd17320">
    <property type="entry name" value="MFS_MdfA_MDR_like"/>
    <property type="match status" value="1"/>
</dbReference>
<dbReference type="PROSITE" id="PS50850">
    <property type="entry name" value="MFS"/>
    <property type="match status" value="1"/>
</dbReference>
<proteinExistence type="inferred from homology"/>
<comment type="subcellular location">
    <subcellularLocation>
        <location evidence="8">Cell inner membrane</location>
        <topology evidence="8">Multi-pass membrane protein</topology>
    </subcellularLocation>
    <subcellularLocation>
        <location evidence="1">Cell membrane</location>
        <topology evidence="1">Multi-pass membrane protein</topology>
    </subcellularLocation>
</comment>
<feature type="transmembrane region" description="Helical" evidence="8">
    <location>
        <begin position="280"/>
        <end position="299"/>
    </location>
</feature>
<evidence type="ECO:0000256" key="4">
    <source>
        <dbReference type="ARBA" id="ARBA00022475"/>
    </source>
</evidence>